<sequence>MGKKLRIIKNAKPIKFGKQVSIFDIRFLKSLEGYQLRMMIDELDTGTIRAISKKERTESRKGKSKKSEI</sequence>
<gene>
    <name evidence="1" type="ORF">ACJDU8_22970</name>
</gene>
<name>A0ABW8SR40_9CLOT</name>
<dbReference type="Proteomes" id="UP001623660">
    <property type="component" value="Unassembled WGS sequence"/>
</dbReference>
<accession>A0ABW8SR40</accession>
<proteinExistence type="predicted"/>
<protein>
    <submittedName>
        <fullName evidence="1">Uncharacterized protein</fullName>
    </submittedName>
</protein>
<organism evidence="1 2">
    <name type="scientific">Candidatus Clostridium eludens</name>
    <dbReference type="NCBI Taxonomy" id="3381663"/>
    <lineage>
        <taxon>Bacteria</taxon>
        <taxon>Bacillati</taxon>
        <taxon>Bacillota</taxon>
        <taxon>Clostridia</taxon>
        <taxon>Eubacteriales</taxon>
        <taxon>Clostridiaceae</taxon>
        <taxon>Clostridium</taxon>
    </lineage>
</organism>
<reference evidence="1 2" key="1">
    <citation type="submission" date="2024-11" db="EMBL/GenBank/DDBJ databases">
        <authorList>
            <person name="Heng Y.C."/>
            <person name="Lim A.C.H."/>
            <person name="Lee J.K.Y."/>
            <person name="Kittelmann S."/>
        </authorList>
    </citation>
    <scope>NUCLEOTIDE SEQUENCE [LARGE SCALE GENOMIC DNA]</scope>
    <source>
        <strain evidence="1 2">WILCCON 0269</strain>
    </source>
</reference>
<evidence type="ECO:0000313" key="1">
    <source>
        <dbReference type="EMBL" id="MFL0198404.1"/>
    </source>
</evidence>
<dbReference type="RefSeq" id="WP_406794513.1">
    <property type="nucleotide sequence ID" value="NZ_JBJHZX010000059.1"/>
</dbReference>
<dbReference type="EMBL" id="JBJHZX010000059">
    <property type="protein sequence ID" value="MFL0198404.1"/>
    <property type="molecule type" value="Genomic_DNA"/>
</dbReference>
<comment type="caution">
    <text evidence="1">The sequence shown here is derived from an EMBL/GenBank/DDBJ whole genome shotgun (WGS) entry which is preliminary data.</text>
</comment>
<evidence type="ECO:0000313" key="2">
    <source>
        <dbReference type="Proteomes" id="UP001623660"/>
    </source>
</evidence>
<keyword evidence="2" id="KW-1185">Reference proteome</keyword>